<dbReference type="RefSeq" id="XP_026600158.1">
    <property type="nucleotide sequence ID" value="XM_026751072.1"/>
</dbReference>
<evidence type="ECO:0000313" key="4">
    <source>
        <dbReference type="EMBL" id="RDW67190.1"/>
    </source>
</evidence>
<comment type="caution">
    <text evidence="4">The sequence shown here is derived from an EMBL/GenBank/DDBJ whole genome shotgun (WGS) entry which is preliminary data.</text>
</comment>
<dbReference type="AlphaFoldDB" id="A0A3D8QZU3"/>
<feature type="compositionally biased region" description="Low complexity" evidence="1">
    <location>
        <begin position="42"/>
        <end position="75"/>
    </location>
</feature>
<feature type="compositionally biased region" description="Low complexity" evidence="1">
    <location>
        <begin position="82"/>
        <end position="111"/>
    </location>
</feature>
<feature type="domain" description="DUF7137" evidence="3">
    <location>
        <begin position="116"/>
        <end position="249"/>
    </location>
</feature>
<gene>
    <name evidence="4" type="ORF">DSM5745_09056</name>
</gene>
<dbReference type="Proteomes" id="UP000256690">
    <property type="component" value="Unassembled WGS sequence"/>
</dbReference>
<dbReference type="InterPro" id="IPR055561">
    <property type="entry name" value="DUF7137"/>
</dbReference>
<feature type="chain" id="PRO_5017642718" description="DUF7137 domain-containing protein" evidence="2">
    <location>
        <begin position="22"/>
        <end position="288"/>
    </location>
</feature>
<evidence type="ECO:0000256" key="2">
    <source>
        <dbReference type="SAM" id="SignalP"/>
    </source>
</evidence>
<keyword evidence="2" id="KW-0732">Signal</keyword>
<dbReference type="STRING" id="1810919.A0A3D8QZU3"/>
<dbReference type="Pfam" id="PF23585">
    <property type="entry name" value="DUF7137"/>
    <property type="match status" value="1"/>
</dbReference>
<protein>
    <recommendedName>
        <fullName evidence="3">DUF7137 domain-containing protein</fullName>
    </recommendedName>
</protein>
<dbReference type="PANTHER" id="PTHR42028">
    <property type="entry name" value="CHROMOSOME 1, WHOLE GENOME SHOTGUN SEQUENCE"/>
    <property type="match status" value="1"/>
</dbReference>
<evidence type="ECO:0000259" key="3">
    <source>
        <dbReference type="Pfam" id="PF23585"/>
    </source>
</evidence>
<feature type="signal peptide" evidence="2">
    <location>
        <begin position="1"/>
        <end position="21"/>
    </location>
</feature>
<evidence type="ECO:0000313" key="5">
    <source>
        <dbReference type="Proteomes" id="UP000256690"/>
    </source>
</evidence>
<keyword evidence="5" id="KW-1185">Reference proteome</keyword>
<reference evidence="4 5" key="1">
    <citation type="journal article" date="2018" name="IMA Fungus">
        <title>IMA Genome-F 9: Draft genome sequence of Annulohypoxylon stygium, Aspergillus mulundensis, Berkeleyomyces basicola (syn. Thielaviopsis basicola), Ceratocystis smalleyi, two Cercospora beticola strains, Coleophoma cylindrospora, Fusarium fracticaudum, Phialophora cf. hyalina, and Morchella septimelata.</title>
        <authorList>
            <person name="Wingfield B.D."/>
            <person name="Bills G.F."/>
            <person name="Dong Y."/>
            <person name="Huang W."/>
            <person name="Nel W.J."/>
            <person name="Swalarsk-Parry B.S."/>
            <person name="Vaghefi N."/>
            <person name="Wilken P.M."/>
            <person name="An Z."/>
            <person name="de Beer Z.W."/>
            <person name="De Vos L."/>
            <person name="Chen L."/>
            <person name="Duong T.A."/>
            <person name="Gao Y."/>
            <person name="Hammerbacher A."/>
            <person name="Kikkert J.R."/>
            <person name="Li Y."/>
            <person name="Li H."/>
            <person name="Li K."/>
            <person name="Li Q."/>
            <person name="Liu X."/>
            <person name="Ma X."/>
            <person name="Naidoo K."/>
            <person name="Pethybridge S.J."/>
            <person name="Sun J."/>
            <person name="Steenkamp E.T."/>
            <person name="van der Nest M.A."/>
            <person name="van Wyk S."/>
            <person name="Wingfield M.J."/>
            <person name="Xiong C."/>
            <person name="Yue Q."/>
            <person name="Zhang X."/>
        </authorList>
    </citation>
    <scope>NUCLEOTIDE SEQUENCE [LARGE SCALE GENOMIC DNA]</scope>
    <source>
        <strain evidence="4 5">DSM 5745</strain>
    </source>
</reference>
<dbReference type="GeneID" id="38119426"/>
<feature type="region of interest" description="Disordered" evidence="1">
    <location>
        <begin position="32"/>
        <end position="121"/>
    </location>
</feature>
<dbReference type="EMBL" id="PVWQ01000012">
    <property type="protein sequence ID" value="RDW67190.1"/>
    <property type="molecule type" value="Genomic_DNA"/>
</dbReference>
<name>A0A3D8QZU3_9EURO</name>
<evidence type="ECO:0000256" key="1">
    <source>
        <dbReference type="SAM" id="MobiDB-lite"/>
    </source>
</evidence>
<dbReference type="PANTHER" id="PTHR42028:SF1">
    <property type="entry name" value="YALI0E30657P"/>
    <property type="match status" value="1"/>
</dbReference>
<sequence length="288" mass="30310">MRFTSFFPIACLLLLAVLSTAWQLDGLNHGQLLPRQDDSSSDSDTTTAAESATTGATPTADDQAEETTTSTSSSDSNDEETTTATTTAKATHTGGSSSNSTTTRHSSNTTSIDARLPAGGTSMLTPNAYSTTYYKVMDTLTFVWNYTSLSITPTAVNVVAICTQNSATYTIASNISVEQTQTVTWDTGKVDANATAPLLTATYTLFVYDDTKEVGDTASAGELGSQNGYMFGMYTPQPYTPLNEYVCATCSDALSATDLLGLKMAVGMGLLTVASFTWFAGNFGAFST</sequence>
<organism evidence="4 5">
    <name type="scientific">Aspergillus mulundensis</name>
    <dbReference type="NCBI Taxonomy" id="1810919"/>
    <lineage>
        <taxon>Eukaryota</taxon>
        <taxon>Fungi</taxon>
        <taxon>Dikarya</taxon>
        <taxon>Ascomycota</taxon>
        <taxon>Pezizomycotina</taxon>
        <taxon>Eurotiomycetes</taxon>
        <taxon>Eurotiomycetidae</taxon>
        <taxon>Eurotiales</taxon>
        <taxon>Aspergillaceae</taxon>
        <taxon>Aspergillus</taxon>
        <taxon>Aspergillus subgen. Nidulantes</taxon>
    </lineage>
</organism>
<dbReference type="OrthoDB" id="2435509at2759"/>
<proteinExistence type="predicted"/>
<accession>A0A3D8QZU3</accession>